<sequence>MGHHAVSDAIVIGAGIIGASCAHALALAGLSVRVVDAGLPAATAAGMGHLVSLDGNAAELALCSDSLTRWRALAPSLPASGAYHRCGTLWLAENEDDLATADDKRAALAMAGIGSELINPTRLAALEPLLRPGLSGALRVESDAILYAPRVADWLLESVGITLERAQVAALEDQKVYLADGRRLGAQVIVLAAGLQAGALLEGLPIAAKKGHLLITDRYPGRISHQLVELGYGASAHSGQGTSVAFNLQARPTGQLLIGSTRQFDTLDPCVEPALLARMLERARGYLPALGELNAIRAWTGFRAATPDGLPIIGRHPEREGLWLALGHEGLGVTTAPSTAALIRAEVLGEHPPLDPLPYRFERFQASAPAAAEGRR</sequence>
<evidence type="ECO:0000259" key="2">
    <source>
        <dbReference type="Pfam" id="PF01266"/>
    </source>
</evidence>
<dbReference type="KEGG" id="haa:A5892_04250"/>
<dbReference type="Gene3D" id="3.30.9.10">
    <property type="entry name" value="D-Amino Acid Oxidase, subunit A, domain 2"/>
    <property type="match status" value="1"/>
</dbReference>
<dbReference type="AlphaFoldDB" id="A0A172YCQ3"/>
<dbReference type="SUPFAM" id="SSF51905">
    <property type="entry name" value="FAD/NAD(P)-binding domain"/>
    <property type="match status" value="1"/>
</dbReference>
<proteinExistence type="predicted"/>
<dbReference type="Gene3D" id="3.50.50.60">
    <property type="entry name" value="FAD/NAD(P)-binding domain"/>
    <property type="match status" value="1"/>
</dbReference>
<dbReference type="InterPro" id="IPR036188">
    <property type="entry name" value="FAD/NAD-bd_sf"/>
</dbReference>
<keyword evidence="1" id="KW-0560">Oxidoreductase</keyword>
<reference evidence="3 4" key="1">
    <citation type="submission" date="2016-04" db="EMBL/GenBank/DDBJ databases">
        <title>Complete Genome Sequence of Halotalea alkalilenta IHB B 13600.</title>
        <authorList>
            <person name="Swarnkar M.K."/>
            <person name="Sharma A."/>
            <person name="Kaushal K."/>
            <person name="Soni R."/>
            <person name="Rana S."/>
            <person name="Singh A.K."/>
            <person name="Gulati A."/>
        </authorList>
    </citation>
    <scope>NUCLEOTIDE SEQUENCE [LARGE SCALE GENOMIC DNA]</scope>
    <source>
        <strain evidence="3 4">IHB B 13600</strain>
    </source>
</reference>
<dbReference type="PANTHER" id="PTHR13847">
    <property type="entry name" value="SARCOSINE DEHYDROGENASE-RELATED"/>
    <property type="match status" value="1"/>
</dbReference>
<dbReference type="STRING" id="376489.A5892_04250"/>
<dbReference type="InterPro" id="IPR006076">
    <property type="entry name" value="FAD-dep_OxRdtase"/>
</dbReference>
<gene>
    <name evidence="3" type="ORF">A5892_04250</name>
</gene>
<dbReference type="SUPFAM" id="SSF54373">
    <property type="entry name" value="FAD-linked reductases, C-terminal domain"/>
    <property type="match status" value="1"/>
</dbReference>
<evidence type="ECO:0000313" key="3">
    <source>
        <dbReference type="EMBL" id="ANF56775.1"/>
    </source>
</evidence>
<dbReference type="PANTHER" id="PTHR13847:SF287">
    <property type="entry name" value="FAD-DEPENDENT OXIDOREDUCTASE DOMAIN-CONTAINING PROTEIN 1"/>
    <property type="match status" value="1"/>
</dbReference>
<feature type="domain" description="FAD dependent oxidoreductase" evidence="2">
    <location>
        <begin position="8"/>
        <end position="343"/>
    </location>
</feature>
<accession>A0A172YCQ3</accession>
<dbReference type="EMBL" id="CP015243">
    <property type="protein sequence ID" value="ANF56775.1"/>
    <property type="molecule type" value="Genomic_DNA"/>
</dbReference>
<evidence type="ECO:0000313" key="4">
    <source>
        <dbReference type="Proteomes" id="UP000077875"/>
    </source>
</evidence>
<organism evidence="3 4">
    <name type="scientific">Halotalea alkalilenta</name>
    <dbReference type="NCBI Taxonomy" id="376489"/>
    <lineage>
        <taxon>Bacteria</taxon>
        <taxon>Pseudomonadati</taxon>
        <taxon>Pseudomonadota</taxon>
        <taxon>Gammaproteobacteria</taxon>
        <taxon>Oceanospirillales</taxon>
        <taxon>Halomonadaceae</taxon>
        <taxon>Halotalea</taxon>
    </lineage>
</organism>
<dbReference type="Pfam" id="PF01266">
    <property type="entry name" value="DAO"/>
    <property type="match status" value="1"/>
</dbReference>
<name>A0A172YCQ3_9GAMM</name>
<protein>
    <submittedName>
        <fullName evidence="3">D-amino-acid oxidase</fullName>
    </submittedName>
</protein>
<dbReference type="GO" id="GO:0005737">
    <property type="term" value="C:cytoplasm"/>
    <property type="evidence" value="ECO:0007669"/>
    <property type="project" value="TreeGrafter"/>
</dbReference>
<dbReference type="Proteomes" id="UP000077875">
    <property type="component" value="Chromosome"/>
</dbReference>
<dbReference type="GO" id="GO:0016491">
    <property type="term" value="F:oxidoreductase activity"/>
    <property type="evidence" value="ECO:0007669"/>
    <property type="project" value="UniProtKB-KW"/>
</dbReference>
<evidence type="ECO:0000256" key="1">
    <source>
        <dbReference type="ARBA" id="ARBA00023002"/>
    </source>
</evidence>
<keyword evidence="4" id="KW-1185">Reference proteome</keyword>